<dbReference type="GO" id="GO:0008017">
    <property type="term" value="F:microtubule binding"/>
    <property type="evidence" value="ECO:0007669"/>
    <property type="project" value="TreeGrafter"/>
</dbReference>
<dbReference type="Pfam" id="PF21041">
    <property type="entry name" value="XMAP215_CLASP_TOG"/>
    <property type="match status" value="1"/>
</dbReference>
<feature type="region of interest" description="Disordered" evidence="4">
    <location>
        <begin position="251"/>
        <end position="282"/>
    </location>
</feature>
<feature type="region of interest" description="Disordered" evidence="4">
    <location>
        <begin position="652"/>
        <end position="931"/>
    </location>
</feature>
<feature type="domain" description="TOG" evidence="5">
    <location>
        <begin position="315"/>
        <end position="556"/>
    </location>
</feature>
<evidence type="ECO:0000256" key="3">
    <source>
        <dbReference type="ARBA" id="ARBA00023212"/>
    </source>
</evidence>
<dbReference type="GO" id="GO:0000226">
    <property type="term" value="P:microtubule cytoskeleton organization"/>
    <property type="evidence" value="ECO:0007669"/>
    <property type="project" value="TreeGrafter"/>
</dbReference>
<keyword evidence="2" id="KW-0963">Cytoplasm</keyword>
<gene>
    <name evidence="6" type="ORF">CHS0354_001516</name>
</gene>
<name>A0AAE0VJX9_9BIVA</name>
<feature type="compositionally biased region" description="Polar residues" evidence="4">
    <location>
        <begin position="732"/>
        <end position="741"/>
    </location>
</feature>
<dbReference type="InterPro" id="IPR034085">
    <property type="entry name" value="TOG"/>
</dbReference>
<organism evidence="6 7">
    <name type="scientific">Potamilus streckersoni</name>
    <dbReference type="NCBI Taxonomy" id="2493646"/>
    <lineage>
        <taxon>Eukaryota</taxon>
        <taxon>Metazoa</taxon>
        <taxon>Spiralia</taxon>
        <taxon>Lophotrochozoa</taxon>
        <taxon>Mollusca</taxon>
        <taxon>Bivalvia</taxon>
        <taxon>Autobranchia</taxon>
        <taxon>Heteroconchia</taxon>
        <taxon>Palaeoheterodonta</taxon>
        <taxon>Unionida</taxon>
        <taxon>Unionoidea</taxon>
        <taxon>Unionidae</taxon>
        <taxon>Ambleminae</taxon>
        <taxon>Lampsilini</taxon>
        <taxon>Potamilus</taxon>
    </lineage>
</organism>
<evidence type="ECO:0000259" key="5">
    <source>
        <dbReference type="SMART" id="SM01349"/>
    </source>
</evidence>
<feature type="compositionally biased region" description="Low complexity" evidence="4">
    <location>
        <begin position="1445"/>
        <end position="1470"/>
    </location>
</feature>
<feature type="domain" description="TOG" evidence="5">
    <location>
        <begin position="1472"/>
        <end position="1703"/>
    </location>
</feature>
<keyword evidence="3" id="KW-0206">Cytoskeleton</keyword>
<dbReference type="InterPro" id="IPR048491">
    <property type="entry name" value="XMAP215_CLASP_TOG"/>
</dbReference>
<dbReference type="InterPro" id="IPR011989">
    <property type="entry name" value="ARM-like"/>
</dbReference>
<feature type="region of interest" description="Disordered" evidence="4">
    <location>
        <begin position="573"/>
        <end position="639"/>
    </location>
</feature>
<evidence type="ECO:0000256" key="4">
    <source>
        <dbReference type="SAM" id="MobiDB-lite"/>
    </source>
</evidence>
<dbReference type="PANTHER" id="PTHR21567:SF87">
    <property type="entry name" value="CRESCERIN-LIKE PROTEIN CHE-12"/>
    <property type="match status" value="1"/>
</dbReference>
<dbReference type="SMART" id="SM01349">
    <property type="entry name" value="TOG"/>
    <property type="match status" value="4"/>
</dbReference>
<dbReference type="SUPFAM" id="SSF48371">
    <property type="entry name" value="ARM repeat"/>
    <property type="match status" value="2"/>
</dbReference>
<evidence type="ECO:0000256" key="2">
    <source>
        <dbReference type="ARBA" id="ARBA00022490"/>
    </source>
</evidence>
<evidence type="ECO:0000313" key="7">
    <source>
        <dbReference type="Proteomes" id="UP001195483"/>
    </source>
</evidence>
<feature type="compositionally biased region" description="Polar residues" evidence="4">
    <location>
        <begin position="260"/>
        <end position="278"/>
    </location>
</feature>
<protein>
    <recommendedName>
        <fullName evidence="5">TOG domain-containing protein</fullName>
    </recommendedName>
</protein>
<evidence type="ECO:0000256" key="1">
    <source>
        <dbReference type="ARBA" id="ARBA00004245"/>
    </source>
</evidence>
<feature type="region of interest" description="Disordered" evidence="4">
    <location>
        <begin position="1030"/>
        <end position="1208"/>
    </location>
</feature>
<feature type="compositionally biased region" description="Basic and acidic residues" evidence="4">
    <location>
        <begin position="1044"/>
        <end position="1058"/>
    </location>
</feature>
<feature type="compositionally biased region" description="Basic and acidic residues" evidence="4">
    <location>
        <begin position="890"/>
        <end position="900"/>
    </location>
</feature>
<dbReference type="EMBL" id="JAEAOA010000142">
    <property type="protein sequence ID" value="KAK3580396.1"/>
    <property type="molecule type" value="Genomic_DNA"/>
</dbReference>
<feature type="compositionally biased region" description="Basic and acidic residues" evidence="4">
    <location>
        <begin position="1111"/>
        <end position="1142"/>
    </location>
</feature>
<reference evidence="6" key="3">
    <citation type="submission" date="2023-05" db="EMBL/GenBank/DDBJ databases">
        <authorList>
            <person name="Smith C.H."/>
        </authorList>
    </citation>
    <scope>NUCLEOTIDE SEQUENCE</scope>
    <source>
        <strain evidence="6">CHS0354</strain>
        <tissue evidence="6">Mantle</tissue>
    </source>
</reference>
<feature type="compositionally biased region" description="Polar residues" evidence="4">
    <location>
        <begin position="823"/>
        <end position="834"/>
    </location>
</feature>
<sequence length="1718" mass="190102">MAGKVAKVHVAKFPLHDFNEAHIIDHRSTGIWNMEENDVLEQLKDQSFKKRIEILEQLLLAVRRNGGRLPYANVQAIFRGLGLVLQDTNWDVRLKCIQLINEVIPMFGEGLDSCMLEVLGRLIANMGDQKITVRRQVIQTLHVYMKFTSDVQSLHRAIVSHGLEHEDPRVRKEAVVSLPMLFTPEFSRENFFEITQSLAKKLLDTSVEDNLRDSSLMTLEKIRNLVGEKEFNVYLQKLSAPLRRYYQQLTGHNVPEPAGDTTSRSNAGDLSNRSNVSTGAAAPGLSKPGILIKSKQPVVNGTVGPNGSAGPPKSSHVAQYVDSYEFGIIPSHIMSQINDQENFKLRAKGVEELKNIMQNVQEGDVQSHLMPHMIPFISFLNNLLDDSNFKITTVTLEILCLLVEQLGADVKQFLKQLSSTLTKRMGDNKIVVRQAVMKVAIKMMQALTPKPVLSVICENLQHRNSRVRQETLNIIIAALLTFPSYSFDLPVVCRMVAPLLVDVKRQVRQAALECLAAIAQTMGSGRLQPLVQAVDQVELSSEGEGVMGAVQARLARRQLPRLNSEGLVEYATPVPSSASTRSSASHHSQGADMDWIMGSSSRGLARSDTMELESVPSSNCTTPLVGMPETTSSNRPFLTMSAGRGLKKLPWQEDDHSKQNGHYQEGPPKPRQTWSTDEGPVQQGLQDVSASSPPKKPFSKKRGSPAGISFEEPAETTTYKQIHLSKLKKQASGPSKSSNFRTDFVGSFGTERVDQDDDHNEFKPAKDEESPIPLKATIARSATRRNKKVPPLAASFTKSKDDDVDSAYAPSLESTLEAESKNDMLNSLASIRNSASKKKTQKITEKQNPSLSHSRSPSPENLRESGVFSNYSSQKDTDSEDSLSFTSKSKKTESPFEIKPKLARTGSIRKKTDQGQDDNNSVGTGTTIKVDYNPVSGVTFRENKNSDVHIVGKGYNEDGVNEPSKPFVGSISIRAKDRLQKQKLNKGSVLSPLGVASMHSLGSVELEEDKVPSPDSIGVIGKGMFDNINGTEHAITAGNSQSQERQDKKPIKQEKKDVPGGVFGVKVNRSGSQDDTGIVNIEDLEDETDNIGLGKQLKERIAQAQQQMQEEAEKKRAEKEKTRQEHEEKLKKERERQQEKLRRLNTSESLGIESLSISGSGSNTPKTRSSPSLTPRKKSRSQMDVPSQPHPLSASSRSIVESDNPEDWKPFKDAEQALRDSQKMITQEAWEMKCNGMNMMRKLSRFHPDVLRAQLHPIIILVLGEIKNLRSQVSRLAITCMGEMFVYLGKSMDSDLDNAVRTLLHKNGESNGFIREDVEKALDAMVENVAPQRAMLSLVAGGATHKNSQVRKTTSYYLGSLLEKMGPGRVLSGVKDVTDRIIPAIAQFVSDGSQETRYNGRKMLFLLMNHPDFDKMIDKHLPSNTLRNVREIVENLKVKGLGNESSSARGWRSGHGSRSSSVIRGSSASSENLNNAPKRQIVRTDEATQEEIKQIQMLLTASDWRERYKGITQLLENCETNVTMISTNVVKIFDKFLPKLQDPNSKVNLYALQVMLQIVPILGNNLSAVISMAVGNVAPNLSSKNKEIYIAAMEVINAFMEHIDGSVLIQPMANQAQAASARSKPDLVEKVAELVDKVYPKKQKQVALHVLPLLWHLLGATNSSGALQGGSSNIRTATSTLINVLHAHMGSTLIERAQAEPNVTQRHIQLLQELIEHQ</sequence>
<dbReference type="Pfam" id="PF12348">
    <property type="entry name" value="CLASP_N"/>
    <property type="match status" value="1"/>
</dbReference>
<dbReference type="GO" id="GO:0005881">
    <property type="term" value="C:cytoplasmic microtubule"/>
    <property type="evidence" value="ECO:0007669"/>
    <property type="project" value="TreeGrafter"/>
</dbReference>
<evidence type="ECO:0000313" key="6">
    <source>
        <dbReference type="EMBL" id="KAK3580396.1"/>
    </source>
</evidence>
<dbReference type="InterPro" id="IPR024395">
    <property type="entry name" value="CLASP_N_dom"/>
</dbReference>
<feature type="compositionally biased region" description="Low complexity" evidence="4">
    <location>
        <begin position="1147"/>
        <end position="1162"/>
    </location>
</feature>
<feature type="compositionally biased region" description="Basic and acidic residues" evidence="4">
    <location>
        <begin position="760"/>
        <end position="769"/>
    </location>
</feature>
<reference evidence="6" key="1">
    <citation type="journal article" date="2021" name="Genome Biol. Evol.">
        <title>A High-Quality Reference Genome for a Parasitic Bivalve with Doubly Uniparental Inheritance (Bivalvia: Unionida).</title>
        <authorList>
            <person name="Smith C.H."/>
        </authorList>
    </citation>
    <scope>NUCLEOTIDE SEQUENCE</scope>
    <source>
        <strain evidence="6">CHS0354</strain>
    </source>
</reference>
<reference evidence="6" key="2">
    <citation type="journal article" date="2021" name="Genome Biol. Evol.">
        <title>Developing a high-quality reference genome for a parasitic bivalve with doubly uniparental inheritance (Bivalvia: Unionida).</title>
        <authorList>
            <person name="Smith C.H."/>
        </authorList>
    </citation>
    <scope>NUCLEOTIDE SEQUENCE</scope>
    <source>
        <strain evidence="6">CHS0354</strain>
        <tissue evidence="6">Mantle</tissue>
    </source>
</reference>
<accession>A0AAE0VJX9</accession>
<dbReference type="InterPro" id="IPR016024">
    <property type="entry name" value="ARM-type_fold"/>
</dbReference>
<feature type="compositionally biased region" description="Polar residues" evidence="4">
    <location>
        <begin position="1163"/>
        <end position="1173"/>
    </location>
</feature>
<keyword evidence="7" id="KW-1185">Reference proteome</keyword>
<dbReference type="Gene3D" id="1.25.10.10">
    <property type="entry name" value="Leucine-rich Repeat Variant"/>
    <property type="match status" value="4"/>
</dbReference>
<dbReference type="GO" id="GO:0005929">
    <property type="term" value="C:cilium"/>
    <property type="evidence" value="ECO:0007669"/>
    <property type="project" value="TreeGrafter"/>
</dbReference>
<feature type="region of interest" description="Disordered" evidence="4">
    <location>
        <begin position="1443"/>
        <end position="1486"/>
    </location>
</feature>
<feature type="compositionally biased region" description="Polar residues" evidence="4">
    <location>
        <begin position="846"/>
        <end position="859"/>
    </location>
</feature>
<comment type="caution">
    <text evidence="6">The sequence shown here is derived from an EMBL/GenBank/DDBJ whole genome shotgun (WGS) entry which is preliminary data.</text>
</comment>
<feature type="compositionally biased region" description="Low complexity" evidence="4">
    <location>
        <begin position="576"/>
        <end position="588"/>
    </location>
</feature>
<feature type="domain" description="TOG" evidence="5">
    <location>
        <begin position="30"/>
        <end position="259"/>
    </location>
</feature>
<proteinExistence type="predicted"/>
<comment type="subcellular location">
    <subcellularLocation>
        <location evidence="1">Cytoplasm</location>
        <location evidence="1">Cytoskeleton</location>
    </subcellularLocation>
</comment>
<feature type="compositionally biased region" description="Polar residues" evidence="4">
    <location>
        <begin position="917"/>
        <end position="927"/>
    </location>
</feature>
<dbReference type="Proteomes" id="UP001195483">
    <property type="component" value="Unassembled WGS sequence"/>
</dbReference>
<dbReference type="PANTHER" id="PTHR21567">
    <property type="entry name" value="CLASP"/>
    <property type="match status" value="1"/>
</dbReference>
<feature type="domain" description="TOG" evidence="5">
    <location>
        <begin position="1212"/>
        <end position="1442"/>
    </location>
</feature>